<name>A0ABV1A7G3_9TELE</name>
<evidence type="ECO:0000313" key="2">
    <source>
        <dbReference type="Proteomes" id="UP001469553"/>
    </source>
</evidence>
<sequence>MLDHVLLNIGPYVSCWTPGCLPASSAILYPRTVRYYKSQRPPQLIGRGRRSSDATVNYMTEYETAHHCFSDGNRDVVTTQLKRIILEKKSHVDFHSFSQLANEKTKRIKLTGIRKLVSFQLYRSKTWV</sequence>
<keyword evidence="2" id="KW-1185">Reference proteome</keyword>
<organism evidence="1 2">
    <name type="scientific">Ameca splendens</name>
    <dbReference type="NCBI Taxonomy" id="208324"/>
    <lineage>
        <taxon>Eukaryota</taxon>
        <taxon>Metazoa</taxon>
        <taxon>Chordata</taxon>
        <taxon>Craniata</taxon>
        <taxon>Vertebrata</taxon>
        <taxon>Euteleostomi</taxon>
        <taxon>Actinopterygii</taxon>
        <taxon>Neopterygii</taxon>
        <taxon>Teleostei</taxon>
        <taxon>Neoteleostei</taxon>
        <taxon>Acanthomorphata</taxon>
        <taxon>Ovalentaria</taxon>
        <taxon>Atherinomorphae</taxon>
        <taxon>Cyprinodontiformes</taxon>
        <taxon>Goodeidae</taxon>
        <taxon>Ameca</taxon>
    </lineage>
</organism>
<accession>A0ABV1A7G3</accession>
<evidence type="ECO:0000313" key="1">
    <source>
        <dbReference type="EMBL" id="MEQ2314119.1"/>
    </source>
</evidence>
<protein>
    <submittedName>
        <fullName evidence="1">Uncharacterized protein</fullName>
    </submittedName>
</protein>
<reference evidence="1 2" key="1">
    <citation type="submission" date="2021-06" db="EMBL/GenBank/DDBJ databases">
        <authorList>
            <person name="Palmer J.M."/>
        </authorList>
    </citation>
    <scope>NUCLEOTIDE SEQUENCE [LARGE SCALE GENOMIC DNA]</scope>
    <source>
        <strain evidence="1 2">AS_MEX2019</strain>
        <tissue evidence="1">Muscle</tissue>
    </source>
</reference>
<gene>
    <name evidence="1" type="ORF">AMECASPLE_008857</name>
</gene>
<proteinExistence type="predicted"/>
<dbReference type="EMBL" id="JAHRIP010085121">
    <property type="protein sequence ID" value="MEQ2314119.1"/>
    <property type="molecule type" value="Genomic_DNA"/>
</dbReference>
<comment type="caution">
    <text evidence="1">The sequence shown here is derived from an EMBL/GenBank/DDBJ whole genome shotgun (WGS) entry which is preliminary data.</text>
</comment>
<dbReference type="Proteomes" id="UP001469553">
    <property type="component" value="Unassembled WGS sequence"/>
</dbReference>